<dbReference type="PROSITE" id="PS51755">
    <property type="entry name" value="OMPR_PHOB"/>
    <property type="match status" value="1"/>
</dbReference>
<dbReference type="InterPro" id="IPR001867">
    <property type="entry name" value="OmpR/PhoB-type_DNA-bd"/>
</dbReference>
<feature type="domain" description="OmpR/PhoB-type" evidence="7">
    <location>
        <begin position="140"/>
        <end position="233"/>
    </location>
</feature>
<dbReference type="InterPro" id="IPR016032">
    <property type="entry name" value="Sig_transdc_resp-reg_C-effctor"/>
</dbReference>
<dbReference type="SUPFAM" id="SSF46894">
    <property type="entry name" value="C-terminal effector domain of the bipartite response regulators"/>
    <property type="match status" value="1"/>
</dbReference>
<dbReference type="SUPFAM" id="SSF52172">
    <property type="entry name" value="CheY-like"/>
    <property type="match status" value="1"/>
</dbReference>
<comment type="caution">
    <text evidence="8">The sequence shown here is derived from an EMBL/GenBank/DDBJ whole genome shotgun (WGS) entry which is preliminary data.</text>
</comment>
<dbReference type="SMART" id="SM00862">
    <property type="entry name" value="Trans_reg_C"/>
    <property type="match status" value="1"/>
</dbReference>
<gene>
    <name evidence="8" type="ORF">FHX39_003485</name>
</gene>
<dbReference type="GO" id="GO:0000156">
    <property type="term" value="F:phosphorelay response regulator activity"/>
    <property type="evidence" value="ECO:0007669"/>
    <property type="project" value="TreeGrafter"/>
</dbReference>
<dbReference type="Proteomes" id="UP000565572">
    <property type="component" value="Unassembled WGS sequence"/>
</dbReference>
<dbReference type="Pfam" id="PF00072">
    <property type="entry name" value="Response_reg"/>
    <property type="match status" value="1"/>
</dbReference>
<evidence type="ECO:0000256" key="5">
    <source>
        <dbReference type="PROSITE-ProRule" id="PRU01091"/>
    </source>
</evidence>
<dbReference type="PROSITE" id="PS50110">
    <property type="entry name" value="RESPONSE_REGULATORY"/>
    <property type="match status" value="1"/>
</dbReference>
<dbReference type="AlphaFoldDB" id="A0A7W5JYL9"/>
<dbReference type="SMART" id="SM00448">
    <property type="entry name" value="REC"/>
    <property type="match status" value="1"/>
</dbReference>
<organism evidence="8 9">
    <name type="scientific">Microlunatus antarcticus</name>
    <dbReference type="NCBI Taxonomy" id="53388"/>
    <lineage>
        <taxon>Bacteria</taxon>
        <taxon>Bacillati</taxon>
        <taxon>Actinomycetota</taxon>
        <taxon>Actinomycetes</taxon>
        <taxon>Propionibacteriales</taxon>
        <taxon>Propionibacteriaceae</taxon>
        <taxon>Microlunatus</taxon>
    </lineage>
</organism>
<dbReference type="PANTHER" id="PTHR48111">
    <property type="entry name" value="REGULATOR OF RPOS"/>
    <property type="match status" value="1"/>
</dbReference>
<dbReference type="GO" id="GO:0006355">
    <property type="term" value="P:regulation of DNA-templated transcription"/>
    <property type="evidence" value="ECO:0007669"/>
    <property type="project" value="InterPro"/>
</dbReference>
<dbReference type="GO" id="GO:0000976">
    <property type="term" value="F:transcription cis-regulatory region binding"/>
    <property type="evidence" value="ECO:0007669"/>
    <property type="project" value="TreeGrafter"/>
</dbReference>
<dbReference type="CDD" id="cd00383">
    <property type="entry name" value="trans_reg_C"/>
    <property type="match status" value="1"/>
</dbReference>
<protein>
    <submittedName>
        <fullName evidence="8">Two-component system response regulator QseB</fullName>
    </submittedName>
</protein>
<feature type="domain" description="Response regulatory" evidence="6">
    <location>
        <begin position="19"/>
        <end position="133"/>
    </location>
</feature>
<evidence type="ECO:0000256" key="2">
    <source>
        <dbReference type="ARBA" id="ARBA00023125"/>
    </source>
</evidence>
<evidence type="ECO:0000256" key="3">
    <source>
        <dbReference type="ARBA" id="ARBA00023163"/>
    </source>
</evidence>
<feature type="DNA-binding region" description="OmpR/PhoB-type" evidence="5">
    <location>
        <begin position="140"/>
        <end position="233"/>
    </location>
</feature>
<sequence>MDDEAVTGREPAGAPDARRLLLVEDDRSLAAMLEEILGSAGYVVDLARDGQAGLHLGLTRSYDVMVLDRGLPAIEGLDLLGRLRARGVAVPVLVLSALGLARDRVDGLDAGAEDYLSKPFDIDELLARIRALLRRHGDVADTLTVPGGRLVVSARTVVDAAGEARYVSERECALLAVLARRPSRVFSRDELMAEVFPDAEDDGVVDTYVHYLRRKLGRDTVRTVRGLGYQLGTETA</sequence>
<keyword evidence="1" id="KW-0805">Transcription regulation</keyword>
<dbReference type="GO" id="GO:0032993">
    <property type="term" value="C:protein-DNA complex"/>
    <property type="evidence" value="ECO:0007669"/>
    <property type="project" value="TreeGrafter"/>
</dbReference>
<proteinExistence type="predicted"/>
<evidence type="ECO:0000256" key="4">
    <source>
        <dbReference type="PROSITE-ProRule" id="PRU00169"/>
    </source>
</evidence>
<evidence type="ECO:0000313" key="9">
    <source>
        <dbReference type="Proteomes" id="UP000565572"/>
    </source>
</evidence>
<dbReference type="InterPro" id="IPR011006">
    <property type="entry name" value="CheY-like_superfamily"/>
</dbReference>
<dbReference type="RefSeq" id="WP_332836904.1">
    <property type="nucleotide sequence ID" value="NZ_JACHZG010000001.1"/>
</dbReference>
<dbReference type="Pfam" id="PF00486">
    <property type="entry name" value="Trans_reg_C"/>
    <property type="match status" value="1"/>
</dbReference>
<name>A0A7W5JYL9_9ACTN</name>
<reference evidence="8 9" key="1">
    <citation type="submission" date="2020-08" db="EMBL/GenBank/DDBJ databases">
        <title>Sequencing the genomes of 1000 actinobacteria strains.</title>
        <authorList>
            <person name="Klenk H.-P."/>
        </authorList>
    </citation>
    <scope>NUCLEOTIDE SEQUENCE [LARGE SCALE GENOMIC DNA]</scope>
    <source>
        <strain evidence="8 9">DSM 11053</strain>
    </source>
</reference>
<feature type="modified residue" description="4-aspartylphosphate" evidence="4">
    <location>
        <position position="68"/>
    </location>
</feature>
<keyword evidence="3" id="KW-0804">Transcription</keyword>
<evidence type="ECO:0000256" key="1">
    <source>
        <dbReference type="ARBA" id="ARBA00023015"/>
    </source>
</evidence>
<evidence type="ECO:0000313" key="8">
    <source>
        <dbReference type="EMBL" id="MBB3328541.1"/>
    </source>
</evidence>
<dbReference type="Gene3D" id="3.40.50.2300">
    <property type="match status" value="1"/>
</dbReference>
<keyword evidence="2 5" id="KW-0238">DNA-binding</keyword>
<dbReference type="PANTHER" id="PTHR48111:SF67">
    <property type="entry name" value="TRANSCRIPTIONAL REGULATORY PROTEIN TCTD"/>
    <property type="match status" value="1"/>
</dbReference>
<dbReference type="GO" id="GO:0005829">
    <property type="term" value="C:cytosol"/>
    <property type="evidence" value="ECO:0007669"/>
    <property type="project" value="TreeGrafter"/>
</dbReference>
<dbReference type="InterPro" id="IPR039420">
    <property type="entry name" value="WalR-like"/>
</dbReference>
<accession>A0A7W5JYL9</accession>
<evidence type="ECO:0000259" key="6">
    <source>
        <dbReference type="PROSITE" id="PS50110"/>
    </source>
</evidence>
<dbReference type="Gene3D" id="1.10.10.10">
    <property type="entry name" value="Winged helix-like DNA-binding domain superfamily/Winged helix DNA-binding domain"/>
    <property type="match status" value="1"/>
</dbReference>
<dbReference type="EMBL" id="JACHZG010000001">
    <property type="protein sequence ID" value="MBB3328541.1"/>
    <property type="molecule type" value="Genomic_DNA"/>
</dbReference>
<keyword evidence="9" id="KW-1185">Reference proteome</keyword>
<evidence type="ECO:0000259" key="7">
    <source>
        <dbReference type="PROSITE" id="PS51755"/>
    </source>
</evidence>
<dbReference type="Gene3D" id="6.10.250.690">
    <property type="match status" value="1"/>
</dbReference>
<dbReference type="InterPro" id="IPR001789">
    <property type="entry name" value="Sig_transdc_resp-reg_receiver"/>
</dbReference>
<keyword evidence="4" id="KW-0597">Phosphoprotein</keyword>
<dbReference type="InterPro" id="IPR036388">
    <property type="entry name" value="WH-like_DNA-bd_sf"/>
</dbReference>